<reference evidence="1" key="2">
    <citation type="journal article" date="2015" name="Data Brief">
        <title>Shoot transcriptome of the giant reed, Arundo donax.</title>
        <authorList>
            <person name="Barrero R.A."/>
            <person name="Guerrero F.D."/>
            <person name="Moolhuijzen P."/>
            <person name="Goolsby J.A."/>
            <person name="Tidwell J."/>
            <person name="Bellgard S.E."/>
            <person name="Bellgard M.I."/>
        </authorList>
    </citation>
    <scope>NUCLEOTIDE SEQUENCE</scope>
    <source>
        <tissue evidence="1">Shoot tissue taken approximately 20 cm above the soil surface</tissue>
    </source>
</reference>
<reference evidence="1" key="1">
    <citation type="submission" date="2014-09" db="EMBL/GenBank/DDBJ databases">
        <authorList>
            <person name="Magalhaes I.L.F."/>
            <person name="Oliveira U."/>
            <person name="Santos F.R."/>
            <person name="Vidigal T.H.D.A."/>
            <person name="Brescovit A.D."/>
            <person name="Santos A.J."/>
        </authorList>
    </citation>
    <scope>NUCLEOTIDE SEQUENCE</scope>
    <source>
        <tissue evidence="1">Shoot tissue taken approximately 20 cm above the soil surface</tissue>
    </source>
</reference>
<accession>A0A0A9CEQ6</accession>
<evidence type="ECO:0000313" key="1">
    <source>
        <dbReference type="EMBL" id="JAD74041.1"/>
    </source>
</evidence>
<proteinExistence type="predicted"/>
<organism evidence="1">
    <name type="scientific">Arundo donax</name>
    <name type="common">Giant reed</name>
    <name type="synonym">Donax arundinaceus</name>
    <dbReference type="NCBI Taxonomy" id="35708"/>
    <lineage>
        <taxon>Eukaryota</taxon>
        <taxon>Viridiplantae</taxon>
        <taxon>Streptophyta</taxon>
        <taxon>Embryophyta</taxon>
        <taxon>Tracheophyta</taxon>
        <taxon>Spermatophyta</taxon>
        <taxon>Magnoliopsida</taxon>
        <taxon>Liliopsida</taxon>
        <taxon>Poales</taxon>
        <taxon>Poaceae</taxon>
        <taxon>PACMAD clade</taxon>
        <taxon>Arundinoideae</taxon>
        <taxon>Arundineae</taxon>
        <taxon>Arundo</taxon>
    </lineage>
</organism>
<sequence length="26" mass="3113">MLRYSHSLFVLYGVLYLDHILCVMLL</sequence>
<protein>
    <submittedName>
        <fullName evidence="1">Uncharacterized protein</fullName>
    </submittedName>
</protein>
<name>A0A0A9CEQ6_ARUDO</name>
<dbReference type="EMBL" id="GBRH01223854">
    <property type="protein sequence ID" value="JAD74041.1"/>
    <property type="molecule type" value="Transcribed_RNA"/>
</dbReference>
<dbReference type="AlphaFoldDB" id="A0A0A9CEQ6"/>